<evidence type="ECO:0000256" key="6">
    <source>
        <dbReference type="ARBA" id="ARBA00022741"/>
    </source>
</evidence>
<comment type="function">
    <text evidence="2 10 12">Catalyzes the transfer of a dimethylallyl group onto the adenine at position 37 in tRNAs that read codons beginning with uridine, leading to the formation of N6-(dimethylallyl)adenosine (i(6)A).</text>
</comment>
<evidence type="ECO:0000256" key="2">
    <source>
        <dbReference type="ARBA" id="ARBA00003213"/>
    </source>
</evidence>
<evidence type="ECO:0000256" key="13">
    <source>
        <dbReference type="RuleBase" id="RU003785"/>
    </source>
</evidence>
<evidence type="ECO:0000256" key="5">
    <source>
        <dbReference type="ARBA" id="ARBA00022694"/>
    </source>
</evidence>
<dbReference type="GO" id="GO:0052381">
    <property type="term" value="F:tRNA dimethylallyltransferase activity"/>
    <property type="evidence" value="ECO:0007669"/>
    <property type="project" value="UniProtKB-UniRule"/>
</dbReference>
<feature type="site" description="Interaction with substrate tRNA" evidence="10">
    <location>
        <position position="101"/>
    </location>
</feature>
<evidence type="ECO:0000256" key="9">
    <source>
        <dbReference type="ARBA" id="ARBA00049563"/>
    </source>
</evidence>
<dbReference type="SUPFAM" id="SSF52540">
    <property type="entry name" value="P-loop containing nucleoside triphosphate hydrolases"/>
    <property type="match status" value="2"/>
</dbReference>
<evidence type="ECO:0000313" key="15">
    <source>
        <dbReference type="Proteomes" id="UP000243591"/>
    </source>
</evidence>
<dbReference type="InterPro" id="IPR039657">
    <property type="entry name" value="Dimethylallyltransferase"/>
</dbReference>
<feature type="region of interest" description="Interaction with substrate tRNA" evidence="10">
    <location>
        <begin position="36"/>
        <end position="39"/>
    </location>
</feature>
<dbReference type="PANTHER" id="PTHR11088">
    <property type="entry name" value="TRNA DIMETHYLALLYLTRANSFERASE"/>
    <property type="match status" value="1"/>
</dbReference>
<dbReference type="InterPro" id="IPR018022">
    <property type="entry name" value="IPT"/>
</dbReference>
<keyword evidence="5 10" id="KW-0819">tRNA processing</keyword>
<evidence type="ECO:0000256" key="4">
    <source>
        <dbReference type="ARBA" id="ARBA00022679"/>
    </source>
</evidence>
<evidence type="ECO:0000313" key="14">
    <source>
        <dbReference type="EMBL" id="ATF27057.1"/>
    </source>
</evidence>
<evidence type="ECO:0000256" key="11">
    <source>
        <dbReference type="RuleBase" id="RU003783"/>
    </source>
</evidence>
<keyword evidence="7 10" id="KW-0067">ATP-binding</keyword>
<evidence type="ECO:0000256" key="1">
    <source>
        <dbReference type="ARBA" id="ARBA00001946"/>
    </source>
</evidence>
<sequence>MSKRPVVALIGPTAVGKTALSLHLAQRFGSEIISGDSMQIYREMNIGTAKASAAEQKQVRHHMIDIVDPTTNFDVSQFVQTARQEIDAMPITALPLIVGGTGLYIQSVLFDFKLGQAPDNPIIRAKYEQLLSEQGKEALFAELEANDPVSATLIHPNNTRRVIRALEVTEVTGIPFSQQQPEPPQAHYPHLIIGLNTERERLYERINQRVDQMMSEGLVAEVKALQSKLTATTAYQAIGYKEILDYLDGRCSYEAAVDLIKQRSRHYAKRQLTWFNNRMNVSWLDAEDPELLEKATKLVENFINNTKKTI</sequence>
<dbReference type="Pfam" id="PF01715">
    <property type="entry name" value="IPPT"/>
    <property type="match status" value="1"/>
</dbReference>
<dbReference type="Gene3D" id="1.10.20.140">
    <property type="match status" value="1"/>
</dbReference>
<evidence type="ECO:0000256" key="3">
    <source>
        <dbReference type="ARBA" id="ARBA00005842"/>
    </source>
</evidence>
<dbReference type="FunFam" id="1.10.20.140:FF:000001">
    <property type="entry name" value="tRNA dimethylallyltransferase"/>
    <property type="match status" value="1"/>
</dbReference>
<dbReference type="InterPro" id="IPR027417">
    <property type="entry name" value="P-loop_NTPase"/>
</dbReference>
<dbReference type="Gene3D" id="3.40.50.300">
    <property type="entry name" value="P-loop containing nucleotide triphosphate hydrolases"/>
    <property type="match status" value="1"/>
</dbReference>
<dbReference type="GO" id="GO:0006400">
    <property type="term" value="P:tRNA modification"/>
    <property type="evidence" value="ECO:0007669"/>
    <property type="project" value="TreeGrafter"/>
</dbReference>
<feature type="binding site" evidence="10">
    <location>
        <begin position="11"/>
        <end position="18"/>
    </location>
    <ligand>
        <name>ATP</name>
        <dbReference type="ChEBI" id="CHEBI:30616"/>
    </ligand>
</feature>
<dbReference type="KEGG" id="bths:CNY62_12170"/>
<dbReference type="EC" id="2.5.1.75" evidence="10"/>
<evidence type="ECO:0000256" key="12">
    <source>
        <dbReference type="RuleBase" id="RU003784"/>
    </source>
</evidence>
<evidence type="ECO:0000256" key="7">
    <source>
        <dbReference type="ARBA" id="ARBA00022840"/>
    </source>
</evidence>
<protein>
    <recommendedName>
        <fullName evidence="10">tRNA dimethylallyltransferase</fullName>
        <ecNumber evidence="10">2.5.1.75</ecNumber>
    </recommendedName>
    <alternativeName>
        <fullName evidence="10">Dimethylallyl diphosphate:tRNA dimethylallyltransferase</fullName>
        <shortName evidence="10">DMAPP:tRNA dimethylallyltransferase</shortName>
        <shortName evidence="10">DMATase</shortName>
    </alternativeName>
    <alternativeName>
        <fullName evidence="10">Isopentenyl-diphosphate:tRNA isopentenyltransferase</fullName>
        <shortName evidence="10">IPP transferase</shortName>
        <shortName evidence="10">IPPT</shortName>
        <shortName evidence="10">IPTase</shortName>
    </alternativeName>
</protein>
<accession>A0A1D2LWA9</accession>
<keyword evidence="4 10" id="KW-0808">Transferase</keyword>
<dbReference type="OrthoDB" id="9776390at2"/>
<feature type="site" description="Interaction with substrate tRNA" evidence="10">
    <location>
        <position position="124"/>
    </location>
</feature>
<dbReference type="AlphaFoldDB" id="A0A1D2LWA9"/>
<keyword evidence="8 10" id="KW-0460">Magnesium</keyword>
<comment type="cofactor">
    <cofactor evidence="1 10">
        <name>Mg(2+)</name>
        <dbReference type="ChEBI" id="CHEBI:18420"/>
    </cofactor>
</comment>
<keyword evidence="6 10" id="KW-0547">Nucleotide-binding</keyword>
<keyword evidence="15" id="KW-1185">Reference proteome</keyword>
<evidence type="ECO:0000256" key="10">
    <source>
        <dbReference type="HAMAP-Rule" id="MF_00185"/>
    </source>
</evidence>
<comment type="similarity">
    <text evidence="3 10 13">Belongs to the IPP transferase family.</text>
</comment>
<dbReference type="HAMAP" id="MF_00185">
    <property type="entry name" value="IPP_trans"/>
    <property type="match status" value="1"/>
</dbReference>
<reference evidence="14 15" key="1">
    <citation type="submission" date="2017-09" db="EMBL/GenBank/DDBJ databases">
        <title>Complete Genome Sequences of Two Strains of the Meat Spoilage Bacterium Brochothrix thermosphacta Isolated from Ground Chicken.</title>
        <authorList>
            <person name="Paoli G.C."/>
            <person name="Wijey C."/>
            <person name="Chen C.-Y."/>
            <person name="Nguyen L."/>
            <person name="Yan X."/>
            <person name="Irwin P.L."/>
        </authorList>
    </citation>
    <scope>NUCLEOTIDE SEQUENCE [LARGE SCALE GENOMIC DNA]</scope>
    <source>
        <strain evidence="14 15">BI</strain>
    </source>
</reference>
<comment type="subunit">
    <text evidence="10">Monomer.</text>
</comment>
<proteinExistence type="inferred from homology"/>
<comment type="caution">
    <text evidence="10">Lacks conserved residue(s) required for the propagation of feature annotation.</text>
</comment>
<dbReference type="PANTHER" id="PTHR11088:SF60">
    <property type="entry name" value="TRNA DIMETHYLALLYLTRANSFERASE"/>
    <property type="match status" value="1"/>
</dbReference>
<dbReference type="STRING" id="2756.BFR44_03905"/>
<gene>
    <name evidence="10" type="primary">miaA</name>
    <name evidence="14" type="ORF">CNY62_12170</name>
</gene>
<feature type="binding site" evidence="10">
    <location>
        <begin position="13"/>
        <end position="18"/>
    </location>
    <ligand>
        <name>substrate</name>
    </ligand>
</feature>
<name>A0A1D2LWA9_BROTH</name>
<dbReference type="Proteomes" id="UP000243591">
    <property type="component" value="Chromosome"/>
</dbReference>
<dbReference type="EMBL" id="CP023483">
    <property type="protein sequence ID" value="ATF27057.1"/>
    <property type="molecule type" value="Genomic_DNA"/>
</dbReference>
<dbReference type="RefSeq" id="WP_069125536.1">
    <property type="nucleotide sequence ID" value="NZ_CP023483.1"/>
</dbReference>
<organism evidence="14 15">
    <name type="scientific">Brochothrix thermosphacta</name>
    <name type="common">Microbacterium thermosphactum</name>
    <dbReference type="NCBI Taxonomy" id="2756"/>
    <lineage>
        <taxon>Bacteria</taxon>
        <taxon>Bacillati</taxon>
        <taxon>Bacillota</taxon>
        <taxon>Bacilli</taxon>
        <taxon>Bacillales</taxon>
        <taxon>Listeriaceae</taxon>
        <taxon>Brochothrix</taxon>
    </lineage>
</organism>
<dbReference type="NCBIfam" id="TIGR00174">
    <property type="entry name" value="miaA"/>
    <property type="match status" value="1"/>
</dbReference>
<comment type="catalytic activity">
    <reaction evidence="9 10 11">
        <text>adenosine(37) in tRNA + dimethylallyl diphosphate = N(6)-dimethylallyladenosine(37) in tRNA + diphosphate</text>
        <dbReference type="Rhea" id="RHEA:26482"/>
        <dbReference type="Rhea" id="RHEA-COMP:10162"/>
        <dbReference type="Rhea" id="RHEA-COMP:10375"/>
        <dbReference type="ChEBI" id="CHEBI:33019"/>
        <dbReference type="ChEBI" id="CHEBI:57623"/>
        <dbReference type="ChEBI" id="CHEBI:74411"/>
        <dbReference type="ChEBI" id="CHEBI:74415"/>
        <dbReference type="EC" id="2.5.1.75"/>
    </reaction>
</comment>
<dbReference type="GO" id="GO:0005524">
    <property type="term" value="F:ATP binding"/>
    <property type="evidence" value="ECO:0007669"/>
    <property type="project" value="UniProtKB-UniRule"/>
</dbReference>
<evidence type="ECO:0000256" key="8">
    <source>
        <dbReference type="ARBA" id="ARBA00022842"/>
    </source>
</evidence>